<feature type="compositionally biased region" description="Low complexity" evidence="1">
    <location>
        <begin position="332"/>
        <end position="343"/>
    </location>
</feature>
<dbReference type="AlphaFoldDB" id="A0A0D2LQ67"/>
<feature type="compositionally biased region" description="Pro residues" evidence="1">
    <location>
        <begin position="8"/>
        <end position="21"/>
    </location>
</feature>
<name>A0A0D2LQ67_HYPSF</name>
<feature type="compositionally biased region" description="Basic and acidic residues" evidence="1">
    <location>
        <begin position="235"/>
        <end position="249"/>
    </location>
</feature>
<proteinExistence type="predicted"/>
<feature type="region of interest" description="Disordered" evidence="1">
    <location>
        <begin position="219"/>
        <end position="269"/>
    </location>
</feature>
<gene>
    <name evidence="2" type="ORF">HYPSUDRAFT_271961</name>
</gene>
<organism evidence="2 3">
    <name type="scientific">Hypholoma sublateritium (strain FD-334 SS-4)</name>
    <dbReference type="NCBI Taxonomy" id="945553"/>
    <lineage>
        <taxon>Eukaryota</taxon>
        <taxon>Fungi</taxon>
        <taxon>Dikarya</taxon>
        <taxon>Basidiomycota</taxon>
        <taxon>Agaricomycotina</taxon>
        <taxon>Agaricomycetes</taxon>
        <taxon>Agaricomycetidae</taxon>
        <taxon>Agaricales</taxon>
        <taxon>Agaricineae</taxon>
        <taxon>Strophariaceae</taxon>
        <taxon>Hypholoma</taxon>
    </lineage>
</organism>
<accession>A0A0D2LQ67</accession>
<evidence type="ECO:0000256" key="1">
    <source>
        <dbReference type="SAM" id="MobiDB-lite"/>
    </source>
</evidence>
<dbReference type="STRING" id="945553.A0A0D2LQ67"/>
<feature type="region of interest" description="Disordered" evidence="1">
    <location>
        <begin position="286"/>
        <end position="356"/>
    </location>
</feature>
<dbReference type="EMBL" id="KN817518">
    <property type="protein sequence ID" value="KJA30242.1"/>
    <property type="molecule type" value="Genomic_DNA"/>
</dbReference>
<keyword evidence="3" id="KW-1185">Reference proteome</keyword>
<protein>
    <submittedName>
        <fullName evidence="2">Uncharacterized protein</fullName>
    </submittedName>
</protein>
<dbReference type="OrthoDB" id="3269353at2759"/>
<dbReference type="Proteomes" id="UP000054270">
    <property type="component" value="Unassembled WGS sequence"/>
</dbReference>
<feature type="region of interest" description="Disordered" evidence="1">
    <location>
        <begin position="1"/>
        <end position="41"/>
    </location>
</feature>
<evidence type="ECO:0000313" key="2">
    <source>
        <dbReference type="EMBL" id="KJA30242.1"/>
    </source>
</evidence>
<feature type="region of interest" description="Disordered" evidence="1">
    <location>
        <begin position="54"/>
        <end position="88"/>
    </location>
</feature>
<sequence>MTSHFHRPPPFQFPRGPPSPPDTNTETIVPGMPVPTIPSNLSLSGHEFDSGLAASSPDFSGSRIRKSSSIPYHPSGLRDIKAGPTSSHQRGAKSLIIVIPPSTLLNEREQSQALYNEPYHRLAQGIIMPLFPSMFGQLTAIAREFNFPSTSGINLYFQFVEGEFTLTPRISDDSWPTLWSHLSETSERRPLISGKIEFDIDHRLARWYGPWVSSVHREASEASQSHPHTAPYGHFRGESRTTTDGRFFDEDMGESSAIQQHSAPVRHAPRKLSLVERFESPTVRPDRRALLPLGTSPEILPPASHTLSPIRQEDEPKSARQDLNNRVKSWRASAQLSPSPLAATGQTSLEPPNLPNTMVLNIASEPEVEEKSMNMDDFEWSISSAGPQSEGTLSPLSWERAPSVHLDSRLMGSVCSTPSIQTSSGPSDYDPFSPGPAQFPRIPSPDVAQRFYEDAPNTPLTATSWGAPLSYPPSLVLFSRVPSPDIGHRYYDYAPNTPMTATSWGAPLSYPPSPMCLSPAPSLDLGERATFDDIDPSIHLSSPVDSRTYIPSTSTLWYHVWPYTGQGRPHTEPNAQSSVSTETHEVAEDGLVWRQVWPYNSHSISVAINALPKARPQLVYQSSFVYPFTNIYRPVYPYFDIYPALQKYTDGASSKRVMTKTVQDGQLKVGYPMSDIYADVYPHNLGKIYPPILEDTEGYPYNLDHIYASAKPSRATGVNEEAYPFFNLCMFSRETHCLTLIFSNAP</sequence>
<dbReference type="OMA" id="FEWSISS"/>
<reference evidence="3" key="1">
    <citation type="submission" date="2014-04" db="EMBL/GenBank/DDBJ databases">
        <title>Evolutionary Origins and Diversification of the Mycorrhizal Mutualists.</title>
        <authorList>
            <consortium name="DOE Joint Genome Institute"/>
            <consortium name="Mycorrhizal Genomics Consortium"/>
            <person name="Kohler A."/>
            <person name="Kuo A."/>
            <person name="Nagy L.G."/>
            <person name="Floudas D."/>
            <person name="Copeland A."/>
            <person name="Barry K.W."/>
            <person name="Cichocki N."/>
            <person name="Veneault-Fourrey C."/>
            <person name="LaButti K."/>
            <person name="Lindquist E.A."/>
            <person name="Lipzen A."/>
            <person name="Lundell T."/>
            <person name="Morin E."/>
            <person name="Murat C."/>
            <person name="Riley R."/>
            <person name="Ohm R."/>
            <person name="Sun H."/>
            <person name="Tunlid A."/>
            <person name="Henrissat B."/>
            <person name="Grigoriev I.V."/>
            <person name="Hibbett D.S."/>
            <person name="Martin F."/>
        </authorList>
    </citation>
    <scope>NUCLEOTIDE SEQUENCE [LARGE SCALE GENOMIC DNA]</scope>
    <source>
        <strain evidence="3">FD-334 SS-4</strain>
    </source>
</reference>
<evidence type="ECO:0000313" key="3">
    <source>
        <dbReference type="Proteomes" id="UP000054270"/>
    </source>
</evidence>
<feature type="compositionally biased region" description="Basic and acidic residues" evidence="1">
    <location>
        <begin position="311"/>
        <end position="325"/>
    </location>
</feature>
<feature type="compositionally biased region" description="Polar residues" evidence="1">
    <location>
        <begin position="344"/>
        <end position="356"/>
    </location>
</feature>